<keyword evidence="1" id="KW-0472">Membrane</keyword>
<name>A0A8D1WQQ6_PIG</name>
<dbReference type="Ensembl" id="ENSSSCT00060095591.1">
    <property type="protein sequence ID" value="ENSSSCP00060041347.1"/>
    <property type="gene ID" value="ENSSSCG00060069760.1"/>
</dbReference>
<evidence type="ECO:0000313" key="3">
    <source>
        <dbReference type="Proteomes" id="UP000694723"/>
    </source>
</evidence>
<dbReference type="PRINTS" id="PR02024">
    <property type="entry name" value="AQUAPORIN11"/>
</dbReference>
<protein>
    <submittedName>
        <fullName evidence="2">Uncharacterized protein</fullName>
    </submittedName>
</protein>
<keyword evidence="1" id="KW-0812">Transmembrane</keyword>
<accession>A0A8D1WQQ6</accession>
<organism evidence="2 3">
    <name type="scientific">Sus scrofa</name>
    <name type="common">Pig</name>
    <dbReference type="NCBI Taxonomy" id="9823"/>
    <lineage>
        <taxon>Eukaryota</taxon>
        <taxon>Metazoa</taxon>
        <taxon>Chordata</taxon>
        <taxon>Craniata</taxon>
        <taxon>Vertebrata</taxon>
        <taxon>Euteleostomi</taxon>
        <taxon>Mammalia</taxon>
        <taxon>Eutheria</taxon>
        <taxon>Laurasiatheria</taxon>
        <taxon>Artiodactyla</taxon>
        <taxon>Suina</taxon>
        <taxon>Suidae</taxon>
        <taxon>Sus</taxon>
    </lineage>
</organism>
<reference evidence="2" key="1">
    <citation type="submission" date="2025-08" db="UniProtKB">
        <authorList>
            <consortium name="Ensembl"/>
        </authorList>
    </citation>
    <scope>IDENTIFICATION</scope>
</reference>
<dbReference type="AlphaFoldDB" id="A0A8D1WQQ6"/>
<keyword evidence="1" id="KW-1133">Transmembrane helix</keyword>
<feature type="transmembrane region" description="Helical" evidence="1">
    <location>
        <begin position="15"/>
        <end position="34"/>
    </location>
</feature>
<feature type="transmembrane region" description="Helical" evidence="1">
    <location>
        <begin position="231"/>
        <end position="253"/>
    </location>
</feature>
<proteinExistence type="predicted"/>
<evidence type="ECO:0000256" key="1">
    <source>
        <dbReference type="SAM" id="Phobius"/>
    </source>
</evidence>
<dbReference type="Proteomes" id="UP000694723">
    <property type="component" value="Unplaced"/>
</dbReference>
<sequence length="272" mass="31196">PFMVLYWPHLQHVCYSSGCLVSFLLFRALCFIIVKCNRNRKYSYLFSLSYLAAYQLPFNTHEIPLGAEKENFHETFPHLFIFFFVPYHGVPVVAQSNNPTSIQLQMWLGPGVAVAVGKGDCIAEIMGHICSIFCVGASLGKNLDKSHVENYSWELLNPWHMEVPRAITIFKKCSISFHSTLHHYEKVNTQLAISFLGNAVLSFLIHGGWSLSWSLFLRSHTLALSWPCFEVVFFFFLLFLWAAPVAGIFFFCLEFPVFLPWLHGVNEIKTKE</sequence>
<dbReference type="InterPro" id="IPR023266">
    <property type="entry name" value="Aquaporin_11"/>
</dbReference>
<evidence type="ECO:0000313" key="2">
    <source>
        <dbReference type="Ensembl" id="ENSSSCP00060041347.1"/>
    </source>
</evidence>
<feature type="transmembrane region" description="Helical" evidence="1">
    <location>
        <begin position="191"/>
        <end position="211"/>
    </location>
</feature>